<keyword evidence="6" id="KW-0597">Phosphoprotein</keyword>
<dbReference type="PANTHER" id="PTHR10628:SF25">
    <property type="entry name" value="SIALIDASE-1"/>
    <property type="match status" value="1"/>
</dbReference>
<dbReference type="CDD" id="cd15482">
    <property type="entry name" value="Sialidase_non-viral"/>
    <property type="match status" value="1"/>
</dbReference>
<keyword evidence="14" id="KW-0968">Cytoplasmic vesicle</keyword>
<keyword evidence="8" id="KW-0677">Repeat</keyword>
<evidence type="ECO:0000256" key="19">
    <source>
        <dbReference type="ARBA" id="ARBA00041413"/>
    </source>
</evidence>
<keyword evidence="11" id="KW-0472">Membrane</keyword>
<accession>A0A1B2DYF3</accession>
<dbReference type="GO" id="GO:0009313">
    <property type="term" value="P:oligosaccharide catabolic process"/>
    <property type="evidence" value="ECO:0007669"/>
    <property type="project" value="TreeGrafter"/>
</dbReference>
<keyword evidence="12" id="KW-0325">Glycoprotein</keyword>
<evidence type="ECO:0000256" key="10">
    <source>
        <dbReference type="ARBA" id="ARBA00023098"/>
    </source>
</evidence>
<dbReference type="EMBL" id="CP016809">
    <property type="protein sequence ID" value="ANY72719.1"/>
    <property type="molecule type" value="Genomic_DNA"/>
</dbReference>
<dbReference type="InterPro" id="IPR026856">
    <property type="entry name" value="Sialidase_fam"/>
</dbReference>
<proteinExistence type="predicted"/>
<keyword evidence="5" id="KW-1003">Cell membrane</keyword>
<dbReference type="InterPro" id="IPR036278">
    <property type="entry name" value="Sialidase_sf"/>
</dbReference>
<protein>
    <recommendedName>
        <fullName evidence="17">Sialidase-1</fullName>
    </recommendedName>
    <alternativeName>
        <fullName evidence="19">Lysosomal sialidase</fullName>
    </alternativeName>
    <alternativeName>
        <fullName evidence="18">N-acetyl-alpha-neuraminidase 1</fullName>
    </alternativeName>
</protein>
<evidence type="ECO:0000256" key="11">
    <source>
        <dbReference type="ARBA" id="ARBA00023136"/>
    </source>
</evidence>
<dbReference type="GO" id="GO:0005765">
    <property type="term" value="C:lysosomal membrane"/>
    <property type="evidence" value="ECO:0007669"/>
    <property type="project" value="UniProtKB-SubCell"/>
</dbReference>
<comment type="subcellular location">
    <subcellularLocation>
        <location evidence="3">Cell membrane</location>
    </subcellularLocation>
    <subcellularLocation>
        <location evidence="4">Cytoplasmic vesicle</location>
    </subcellularLocation>
    <subcellularLocation>
        <location evidence="2">Lysosome lumen</location>
    </subcellularLocation>
    <subcellularLocation>
        <location evidence="1">Lysosome membrane</location>
        <topology evidence="1">Peripheral membrane protein</topology>
        <orientation evidence="1">Lumenal side</orientation>
    </subcellularLocation>
</comment>
<dbReference type="RefSeq" id="WP_099477351.1">
    <property type="nucleotide sequence ID" value="NZ_CP016809.1"/>
</dbReference>
<evidence type="ECO:0000256" key="13">
    <source>
        <dbReference type="ARBA" id="ARBA00023228"/>
    </source>
</evidence>
<evidence type="ECO:0000256" key="1">
    <source>
        <dbReference type="ARBA" id="ARBA00004207"/>
    </source>
</evidence>
<dbReference type="AlphaFoldDB" id="A0A1B2DYF3"/>
<sequence length="346" mass="39242">MAIERFAISRDEEWYEAWPDVTLTAAGKLVCVFSQCTHHGDRSATRLMLTESTDKGRTWSDKKPFTAWTKGLPYWNCARISRLRDDRLVIVADEIREKKENGGRNYIWIGDAEGNRWSGPIETPVTGIVPDKLCELASGRWLLSAHERNAETGVSEQRLWYSDNQGEDWYGPVTVASHPDLKLCEGSILPLPDGTLVAFLRENSGQGLDCYKSISYDQGETWSGPYRVPIPGCHRPVAGMLQSGNIMIAYRFMQGGKGWLGTWTQNFFVALTDQESAKAAERREQWTRIMPIDYDRSPAADLGYSGWVQFEDGEIYVVQYIADDAPKAQIRGYSFYEDDFLLRPNP</sequence>
<dbReference type="GO" id="GO:0006689">
    <property type="term" value="P:ganglioside catabolic process"/>
    <property type="evidence" value="ECO:0007669"/>
    <property type="project" value="TreeGrafter"/>
</dbReference>
<evidence type="ECO:0000256" key="4">
    <source>
        <dbReference type="ARBA" id="ARBA00004541"/>
    </source>
</evidence>
<comment type="subunit">
    <text evidence="16">Interacts with cathepsin A (protective protein), beta-galactosidase and N-acetylgalactosamine-6-sulfate sulfatase in a multienzyme complex.</text>
</comment>
<keyword evidence="13" id="KW-0458">Lysosome</keyword>
<dbReference type="KEGG" id="pib:BBD41_09020"/>
<dbReference type="Gene3D" id="2.120.10.10">
    <property type="match status" value="1"/>
</dbReference>
<keyword evidence="10" id="KW-0443">Lipid metabolism</keyword>
<evidence type="ECO:0000256" key="3">
    <source>
        <dbReference type="ARBA" id="ARBA00004236"/>
    </source>
</evidence>
<dbReference type="Pfam" id="PF13088">
    <property type="entry name" value="BNR_2"/>
    <property type="match status" value="1"/>
</dbReference>
<keyword evidence="7" id="KW-0732">Signal</keyword>
<name>A0A1B2DYF3_9BACL</name>
<dbReference type="InterPro" id="IPR011040">
    <property type="entry name" value="Sialidase"/>
</dbReference>
<evidence type="ECO:0000259" key="20">
    <source>
        <dbReference type="Pfam" id="PF13088"/>
    </source>
</evidence>
<evidence type="ECO:0000256" key="5">
    <source>
        <dbReference type="ARBA" id="ARBA00022475"/>
    </source>
</evidence>
<evidence type="ECO:0000256" key="7">
    <source>
        <dbReference type="ARBA" id="ARBA00022729"/>
    </source>
</evidence>
<dbReference type="GO" id="GO:0031410">
    <property type="term" value="C:cytoplasmic vesicle"/>
    <property type="evidence" value="ECO:0007669"/>
    <property type="project" value="UniProtKB-SubCell"/>
</dbReference>
<organism evidence="21">
    <name type="scientific">Paenibacillus ihbetae</name>
    <dbReference type="NCBI Taxonomy" id="1870820"/>
    <lineage>
        <taxon>Bacteria</taxon>
        <taxon>Bacillati</taxon>
        <taxon>Bacillota</taxon>
        <taxon>Bacilli</taxon>
        <taxon>Bacillales</taxon>
        <taxon>Paenibacillaceae</taxon>
        <taxon>Paenibacillus</taxon>
    </lineage>
</organism>
<evidence type="ECO:0000256" key="16">
    <source>
        <dbReference type="ARBA" id="ARBA00038519"/>
    </source>
</evidence>
<comment type="function">
    <text evidence="15">Catalyzes the removal of sialic acid (N-acetylneuraminic acid) moieties from glycoproteins and glycolipids. To be active, it is strictly dependent on its presence in the multienzyme complex. Appears to have a preference for alpha 2-3 and alpha 2-6 sialyl linkage.</text>
</comment>
<evidence type="ECO:0000256" key="2">
    <source>
        <dbReference type="ARBA" id="ARBA00004227"/>
    </source>
</evidence>
<evidence type="ECO:0000256" key="6">
    <source>
        <dbReference type="ARBA" id="ARBA00022553"/>
    </source>
</evidence>
<feature type="domain" description="Sialidase" evidence="20">
    <location>
        <begin position="72"/>
        <end position="251"/>
    </location>
</feature>
<dbReference type="PANTHER" id="PTHR10628">
    <property type="entry name" value="SIALIDASE"/>
    <property type="match status" value="1"/>
</dbReference>
<evidence type="ECO:0000256" key="9">
    <source>
        <dbReference type="ARBA" id="ARBA00022801"/>
    </source>
</evidence>
<evidence type="ECO:0000313" key="21">
    <source>
        <dbReference type="EMBL" id="ANY72719.1"/>
    </source>
</evidence>
<evidence type="ECO:0000256" key="18">
    <source>
        <dbReference type="ARBA" id="ARBA00041332"/>
    </source>
</evidence>
<reference evidence="21" key="1">
    <citation type="submission" date="2016-08" db="EMBL/GenBank/DDBJ databases">
        <title>Complete Genome Seqeunce of Paenibacillus sp. nov. IHBB 9852 from high altitute lake of Indian trans-Himalayas.</title>
        <authorList>
            <person name="Kiran S."/>
            <person name="Swarnkar M.K."/>
            <person name="Rana A."/>
            <person name="Tewari R."/>
            <person name="Gulati A."/>
        </authorList>
    </citation>
    <scope>NUCLEOTIDE SEQUENCE [LARGE SCALE GENOMIC DNA]</scope>
    <source>
        <strain evidence="21">IHBB 9852</strain>
    </source>
</reference>
<evidence type="ECO:0000256" key="15">
    <source>
        <dbReference type="ARBA" id="ARBA00037235"/>
    </source>
</evidence>
<evidence type="ECO:0000256" key="8">
    <source>
        <dbReference type="ARBA" id="ARBA00022737"/>
    </source>
</evidence>
<evidence type="ECO:0000256" key="12">
    <source>
        <dbReference type="ARBA" id="ARBA00023180"/>
    </source>
</evidence>
<dbReference type="GO" id="GO:0004308">
    <property type="term" value="F:exo-alpha-sialidase activity"/>
    <property type="evidence" value="ECO:0007669"/>
    <property type="project" value="InterPro"/>
</dbReference>
<keyword evidence="9" id="KW-0378">Hydrolase</keyword>
<dbReference type="SUPFAM" id="SSF50939">
    <property type="entry name" value="Sialidases"/>
    <property type="match status" value="1"/>
</dbReference>
<evidence type="ECO:0000256" key="14">
    <source>
        <dbReference type="ARBA" id="ARBA00023329"/>
    </source>
</evidence>
<dbReference type="GO" id="GO:0005886">
    <property type="term" value="C:plasma membrane"/>
    <property type="evidence" value="ECO:0007669"/>
    <property type="project" value="UniProtKB-SubCell"/>
</dbReference>
<dbReference type="GO" id="GO:0043202">
    <property type="term" value="C:lysosomal lumen"/>
    <property type="evidence" value="ECO:0007669"/>
    <property type="project" value="UniProtKB-SubCell"/>
</dbReference>
<gene>
    <name evidence="21" type="ORF">BBD41_09020</name>
</gene>
<evidence type="ECO:0000256" key="17">
    <source>
        <dbReference type="ARBA" id="ARBA00040509"/>
    </source>
</evidence>